<sequence>MLVEKAREKWDKKHDLNCAECIMYAANEEYNLNLSKETLKVMSSFGGGLAIGNVCGAATGAAGVLGLMFTEDRGHQSPQTRALTQEFMEKFYDKLGYYNCTDLKAKYKKDDDRRCIVMIETAAEVLDEIVRRER</sequence>
<accession>A0A0H2YUP7</accession>
<dbReference type="AlphaFoldDB" id="A0A0H2YUP7"/>
<evidence type="ECO:0008006" key="3">
    <source>
        <dbReference type="Google" id="ProtNLM"/>
    </source>
</evidence>
<dbReference type="PaxDb" id="195103-CPF_2578"/>
<dbReference type="InterPro" id="IPR010181">
    <property type="entry name" value="CGCAxxGCC_motif"/>
</dbReference>
<dbReference type="STRING" id="195103.CPF_2578"/>
<protein>
    <recommendedName>
        <fullName evidence="3">C_GCAxxG_C_C family protein</fullName>
    </recommendedName>
</protein>
<gene>
    <name evidence="1" type="ordered locus">CPF_2578</name>
</gene>
<dbReference type="HOGENOM" id="CLU_091283_5_0_9"/>
<dbReference type="Pfam" id="PF09719">
    <property type="entry name" value="C_GCAxxG_C_C"/>
    <property type="match status" value="1"/>
</dbReference>
<dbReference type="eggNOG" id="COG2221">
    <property type="taxonomic scope" value="Bacteria"/>
</dbReference>
<proteinExistence type="predicted"/>
<dbReference type="RefSeq" id="WP_003460091.1">
    <property type="nucleotide sequence ID" value="NC_008261.1"/>
</dbReference>
<reference evidence="1 2" key="1">
    <citation type="journal article" date="2006" name="Genome Res.">
        <title>Skewed genomic variability in strains of the toxigenic bacterial pathogen, Clostridium perfringens.</title>
        <authorList>
            <person name="Myers G.S."/>
            <person name="Rasko D.A."/>
            <person name="Cheung J.K."/>
            <person name="Ravel J."/>
            <person name="Seshadri R."/>
            <person name="Deboy R.T."/>
            <person name="Ren Q."/>
            <person name="Varga J."/>
            <person name="Awad M.M."/>
            <person name="Brinkac L.M."/>
            <person name="Daugherty S.C."/>
            <person name="Haft D.H."/>
            <person name="Dodson R.J."/>
            <person name="Madupu R."/>
            <person name="Nelson W.C."/>
            <person name="Rosovitz M.J."/>
            <person name="Sullivan S.A."/>
            <person name="Khouri H."/>
            <person name="Dimitrov G.I."/>
            <person name="Watkins K.L."/>
            <person name="Mulligan S."/>
            <person name="Benton J."/>
            <person name="Radune D."/>
            <person name="Fisher D.J."/>
            <person name="Atkins H.S."/>
            <person name="Hiscox T."/>
            <person name="Jost B.H."/>
            <person name="Billington S.J."/>
            <person name="Songer J.G."/>
            <person name="McClane B.A."/>
            <person name="Titball R.W."/>
            <person name="Rood J.I."/>
            <person name="Melville S.B."/>
            <person name="Paulsen I.T."/>
        </authorList>
    </citation>
    <scope>NUCLEOTIDE SEQUENCE [LARGE SCALE GENOMIC DNA]</scope>
    <source>
        <strain evidence="2">ATCC 13124 / DSM 756 / JCM 1290 / NCIMB 6125 / NCTC 8237 / S 107 / Type A</strain>
    </source>
</reference>
<dbReference type="KEGG" id="cpf:CPF_2578"/>
<name>A0A0H2YUP7_CLOP1</name>
<dbReference type="GeneID" id="93001143"/>
<dbReference type="NCBIfam" id="TIGR01909">
    <property type="entry name" value="C_GCAxxG_C_C"/>
    <property type="match status" value="1"/>
</dbReference>
<organism evidence="1 2">
    <name type="scientific">Clostridium perfringens (strain ATCC 13124 / DSM 756 / JCM 1290 / NCIMB 6125 / NCTC 8237 / Type A)</name>
    <dbReference type="NCBI Taxonomy" id="195103"/>
    <lineage>
        <taxon>Bacteria</taxon>
        <taxon>Bacillati</taxon>
        <taxon>Bacillota</taxon>
        <taxon>Clostridia</taxon>
        <taxon>Eubacteriales</taxon>
        <taxon>Clostridiaceae</taxon>
        <taxon>Clostridium</taxon>
    </lineage>
</organism>
<evidence type="ECO:0000313" key="2">
    <source>
        <dbReference type="Proteomes" id="UP000001823"/>
    </source>
</evidence>
<keyword evidence="2" id="KW-1185">Reference proteome</keyword>
<evidence type="ECO:0000313" key="1">
    <source>
        <dbReference type="EMBL" id="ABG84824.1"/>
    </source>
</evidence>
<dbReference type="Proteomes" id="UP000001823">
    <property type="component" value="Chromosome"/>
</dbReference>
<dbReference type="EMBL" id="CP000246">
    <property type="protein sequence ID" value="ABG84824.1"/>
    <property type="molecule type" value="Genomic_DNA"/>
</dbReference>